<name>A0A1H9TJP5_9PSEU</name>
<dbReference type="PROSITE" id="PS51898">
    <property type="entry name" value="TYR_RECOMBINASE"/>
    <property type="match status" value="1"/>
</dbReference>
<reference evidence="6" key="1">
    <citation type="submission" date="2016-10" db="EMBL/GenBank/DDBJ databases">
        <authorList>
            <person name="Varghese N."/>
            <person name="Submissions S."/>
        </authorList>
    </citation>
    <scope>NUCLEOTIDE SEQUENCE [LARGE SCALE GENOMIC DNA]</scope>
    <source>
        <strain evidence="6">DSM 44437</strain>
    </source>
</reference>
<feature type="domain" description="Tyr recombinase" evidence="4">
    <location>
        <begin position="180"/>
        <end position="388"/>
    </location>
</feature>
<dbReference type="Gene3D" id="1.10.443.10">
    <property type="entry name" value="Intergrase catalytic core"/>
    <property type="match status" value="1"/>
</dbReference>
<protein>
    <submittedName>
        <fullName evidence="5">Site-specific recombinase XerD</fullName>
    </submittedName>
</protein>
<dbReference type="InterPro" id="IPR010998">
    <property type="entry name" value="Integrase_recombinase_N"/>
</dbReference>
<evidence type="ECO:0000256" key="1">
    <source>
        <dbReference type="ARBA" id="ARBA00008857"/>
    </source>
</evidence>
<dbReference type="AlphaFoldDB" id="A0A1H9TJP5"/>
<dbReference type="EMBL" id="FOFV01000014">
    <property type="protein sequence ID" value="SER97214.1"/>
    <property type="molecule type" value="Genomic_DNA"/>
</dbReference>
<accession>A0A1H9TJP5</accession>
<dbReference type="GO" id="GO:0015074">
    <property type="term" value="P:DNA integration"/>
    <property type="evidence" value="ECO:0007669"/>
    <property type="project" value="InterPro"/>
</dbReference>
<dbReference type="Pfam" id="PF22022">
    <property type="entry name" value="Phage_int_M"/>
    <property type="match status" value="1"/>
</dbReference>
<gene>
    <name evidence="5" type="ORF">SAMN04488000_11430</name>
</gene>
<dbReference type="STRING" id="65499.SAMN04488000_11430"/>
<dbReference type="InterPro" id="IPR050090">
    <property type="entry name" value="Tyrosine_recombinase_XerCD"/>
</dbReference>
<dbReference type="InterPro" id="IPR013762">
    <property type="entry name" value="Integrase-like_cat_sf"/>
</dbReference>
<evidence type="ECO:0000256" key="2">
    <source>
        <dbReference type="ARBA" id="ARBA00023125"/>
    </source>
</evidence>
<evidence type="ECO:0000313" key="6">
    <source>
        <dbReference type="Proteomes" id="UP000199503"/>
    </source>
</evidence>
<dbReference type="InterPro" id="IPR011010">
    <property type="entry name" value="DNA_brk_join_enz"/>
</dbReference>
<keyword evidence="3" id="KW-0233">DNA recombination</keyword>
<dbReference type="Proteomes" id="UP000199503">
    <property type="component" value="Unassembled WGS sequence"/>
</dbReference>
<organism evidence="5 6">
    <name type="scientific">Lentzea albida</name>
    <dbReference type="NCBI Taxonomy" id="65499"/>
    <lineage>
        <taxon>Bacteria</taxon>
        <taxon>Bacillati</taxon>
        <taxon>Actinomycetota</taxon>
        <taxon>Actinomycetes</taxon>
        <taxon>Pseudonocardiales</taxon>
        <taxon>Pseudonocardiaceae</taxon>
        <taxon>Lentzea</taxon>
    </lineage>
</organism>
<dbReference type="SUPFAM" id="SSF56349">
    <property type="entry name" value="DNA breaking-rejoining enzymes"/>
    <property type="match status" value="1"/>
</dbReference>
<dbReference type="InterPro" id="IPR053876">
    <property type="entry name" value="Phage_int_M"/>
</dbReference>
<evidence type="ECO:0000259" key="4">
    <source>
        <dbReference type="PROSITE" id="PS51898"/>
    </source>
</evidence>
<dbReference type="OrthoDB" id="1822491at2"/>
<dbReference type="CDD" id="cd01189">
    <property type="entry name" value="INT_ICEBs1_C_like"/>
    <property type="match status" value="1"/>
</dbReference>
<evidence type="ECO:0000256" key="3">
    <source>
        <dbReference type="ARBA" id="ARBA00023172"/>
    </source>
</evidence>
<dbReference type="GO" id="GO:0006310">
    <property type="term" value="P:DNA recombination"/>
    <property type="evidence" value="ECO:0007669"/>
    <property type="project" value="UniProtKB-KW"/>
</dbReference>
<dbReference type="PANTHER" id="PTHR30349">
    <property type="entry name" value="PHAGE INTEGRASE-RELATED"/>
    <property type="match status" value="1"/>
</dbReference>
<comment type="similarity">
    <text evidence="1">Belongs to the 'phage' integrase family.</text>
</comment>
<dbReference type="GO" id="GO:0003677">
    <property type="term" value="F:DNA binding"/>
    <property type="evidence" value="ECO:0007669"/>
    <property type="project" value="UniProtKB-KW"/>
</dbReference>
<dbReference type="PANTHER" id="PTHR30349:SF64">
    <property type="entry name" value="PROPHAGE INTEGRASE INTD-RELATED"/>
    <property type="match status" value="1"/>
</dbReference>
<keyword evidence="6" id="KW-1185">Reference proteome</keyword>
<sequence>MGHIQDRWWTVKDGVREKTALYGKGLRYKVRIPLPGGGERTKSFPDRQKNAAEAFLHEMENDKNKGTYLDPDAGKIAFRKYAEEHWLDGQTFDESTREQVEIRLKLHVFPYFGDDELRVILPSTIQTWDRKLQKKGLAETYRRTIFANVSAIFTAAVDDERIRKNPCNAKSVKKPRGEYPKIVPWEPERVHAVRSSIGERYRVGVDLGAGAGLRQGEVFGFSPDDVDESEGVLHVVRQIKIVRGKMIFAPPKHGKTRDVPLASSLGESIDAHVQKFEPLPITLPWGTPDGKLVTVPLLIYTRESKQIYRHSFNHHVWKPALVEAGVLAPGRAEGFHALRHFFASMLLEDGVSIRALAEYLGHADPAFTLRVYTHLMPSSHERTRVAVDKVFGTKLPDAA</sequence>
<dbReference type="Pfam" id="PF00589">
    <property type="entry name" value="Phage_integrase"/>
    <property type="match status" value="1"/>
</dbReference>
<dbReference type="RefSeq" id="WP_089921801.1">
    <property type="nucleotide sequence ID" value="NZ_FOFV01000014.1"/>
</dbReference>
<evidence type="ECO:0000313" key="5">
    <source>
        <dbReference type="EMBL" id="SER97214.1"/>
    </source>
</evidence>
<proteinExistence type="inferred from homology"/>
<dbReference type="InterPro" id="IPR002104">
    <property type="entry name" value="Integrase_catalytic"/>
</dbReference>
<dbReference type="Gene3D" id="1.10.150.130">
    <property type="match status" value="1"/>
</dbReference>
<keyword evidence="2" id="KW-0238">DNA-binding</keyword>